<dbReference type="SMART" id="SM00342">
    <property type="entry name" value="HTH_ARAC"/>
    <property type="match status" value="1"/>
</dbReference>
<dbReference type="SUPFAM" id="SSF55785">
    <property type="entry name" value="PYP-like sensor domain (PAS domain)"/>
    <property type="match status" value="1"/>
</dbReference>
<dbReference type="SUPFAM" id="SSF46689">
    <property type="entry name" value="Homeodomain-like"/>
    <property type="match status" value="2"/>
</dbReference>
<dbReference type="InterPro" id="IPR018060">
    <property type="entry name" value="HTH_AraC"/>
</dbReference>
<reference evidence="5 6" key="1">
    <citation type="submission" date="2016-11" db="EMBL/GenBank/DDBJ databases">
        <authorList>
            <person name="Jaros S."/>
            <person name="Januszkiewicz K."/>
            <person name="Wedrychowicz H."/>
        </authorList>
    </citation>
    <scope>NUCLEOTIDE SEQUENCE [LARGE SCALE GENOMIC DNA]</scope>
    <source>
        <strain evidence="5 6">DSM 18772</strain>
    </source>
</reference>
<organism evidence="5 6">
    <name type="scientific">Rubritalea squalenifaciens DSM 18772</name>
    <dbReference type="NCBI Taxonomy" id="1123071"/>
    <lineage>
        <taxon>Bacteria</taxon>
        <taxon>Pseudomonadati</taxon>
        <taxon>Verrucomicrobiota</taxon>
        <taxon>Verrucomicrobiia</taxon>
        <taxon>Verrucomicrobiales</taxon>
        <taxon>Rubritaleaceae</taxon>
        <taxon>Rubritalea</taxon>
    </lineage>
</organism>
<dbReference type="AlphaFoldDB" id="A0A1M6I7L5"/>
<evidence type="ECO:0000256" key="2">
    <source>
        <dbReference type="ARBA" id="ARBA00023125"/>
    </source>
</evidence>
<dbReference type="InterPro" id="IPR013656">
    <property type="entry name" value="PAS_4"/>
</dbReference>
<dbReference type="Pfam" id="PF08448">
    <property type="entry name" value="PAS_4"/>
    <property type="match status" value="1"/>
</dbReference>
<dbReference type="Gene3D" id="1.10.10.60">
    <property type="entry name" value="Homeodomain-like"/>
    <property type="match status" value="1"/>
</dbReference>
<dbReference type="OrthoDB" id="9791615at2"/>
<dbReference type="Gene3D" id="3.30.450.20">
    <property type="entry name" value="PAS domain"/>
    <property type="match status" value="1"/>
</dbReference>
<keyword evidence="3" id="KW-0804">Transcription</keyword>
<evidence type="ECO:0000313" key="6">
    <source>
        <dbReference type="Proteomes" id="UP000184510"/>
    </source>
</evidence>
<dbReference type="STRING" id="1123071.SAMN02745181_1708"/>
<evidence type="ECO:0000256" key="3">
    <source>
        <dbReference type="ARBA" id="ARBA00023163"/>
    </source>
</evidence>
<dbReference type="RefSeq" id="WP_143183308.1">
    <property type="nucleotide sequence ID" value="NZ_FQYR01000003.1"/>
</dbReference>
<name>A0A1M6I7L5_9BACT</name>
<dbReference type="PANTHER" id="PTHR43280">
    <property type="entry name" value="ARAC-FAMILY TRANSCRIPTIONAL REGULATOR"/>
    <property type="match status" value="1"/>
</dbReference>
<dbReference type="Proteomes" id="UP000184510">
    <property type="component" value="Unassembled WGS sequence"/>
</dbReference>
<dbReference type="PANTHER" id="PTHR43280:SF28">
    <property type="entry name" value="HTH-TYPE TRANSCRIPTIONAL ACTIVATOR RHAS"/>
    <property type="match status" value="1"/>
</dbReference>
<evidence type="ECO:0000256" key="1">
    <source>
        <dbReference type="ARBA" id="ARBA00023015"/>
    </source>
</evidence>
<dbReference type="PRINTS" id="PR00032">
    <property type="entry name" value="HTHARAC"/>
</dbReference>
<protein>
    <submittedName>
        <fullName evidence="5">AraC-type DNA-binding protein</fullName>
    </submittedName>
</protein>
<dbReference type="InterPro" id="IPR020449">
    <property type="entry name" value="Tscrpt_reg_AraC-type_HTH"/>
</dbReference>
<dbReference type="EMBL" id="FQYR01000003">
    <property type="protein sequence ID" value="SHJ30388.1"/>
    <property type="molecule type" value="Genomic_DNA"/>
</dbReference>
<dbReference type="GO" id="GO:0043565">
    <property type="term" value="F:sequence-specific DNA binding"/>
    <property type="evidence" value="ECO:0007669"/>
    <property type="project" value="InterPro"/>
</dbReference>
<feature type="domain" description="HTH araC/xylS-type" evidence="4">
    <location>
        <begin position="145"/>
        <end position="243"/>
    </location>
</feature>
<dbReference type="GO" id="GO:0003700">
    <property type="term" value="F:DNA-binding transcription factor activity"/>
    <property type="evidence" value="ECO:0007669"/>
    <property type="project" value="InterPro"/>
</dbReference>
<keyword evidence="2 5" id="KW-0238">DNA-binding</keyword>
<evidence type="ECO:0000259" key="4">
    <source>
        <dbReference type="PROSITE" id="PS01124"/>
    </source>
</evidence>
<evidence type="ECO:0000313" key="5">
    <source>
        <dbReference type="EMBL" id="SHJ30388.1"/>
    </source>
</evidence>
<dbReference type="InterPro" id="IPR009057">
    <property type="entry name" value="Homeodomain-like_sf"/>
</dbReference>
<dbReference type="Pfam" id="PF12833">
    <property type="entry name" value="HTH_18"/>
    <property type="match status" value="1"/>
</dbReference>
<keyword evidence="1" id="KW-0805">Transcription regulation</keyword>
<sequence length="254" mass="28660">MPNKYREEFLSQLATPIIGERLFAQVPDILFCIKNRDHRYIAANRAFADRLNLKSVNDIIGKTAYDLFPKHLADIYRDQDNIVYETGNDIIDRVELVTNSKGGIGWYLASKFPLEGKDGNIIGIASISRDLQTPCDEDLKFAGLFRTVEYIHKHYSDDLKIAEMAAKINLSVTQLDRRMRKVFKLTTSQFIRKTRLEAAARLLTTSKKPIAQVAQECGYSDQSAFTRQFHATVGLAPGAYRTSSSSASTSKIKK</sequence>
<keyword evidence="6" id="KW-1185">Reference proteome</keyword>
<dbReference type="InParanoid" id="A0A1M6I7L5"/>
<dbReference type="InterPro" id="IPR035965">
    <property type="entry name" value="PAS-like_dom_sf"/>
</dbReference>
<dbReference type="PROSITE" id="PS01124">
    <property type="entry name" value="HTH_ARAC_FAMILY_2"/>
    <property type="match status" value="1"/>
</dbReference>
<gene>
    <name evidence="5" type="ORF">SAMN02745181_1708</name>
</gene>
<accession>A0A1M6I7L5</accession>
<proteinExistence type="predicted"/>